<dbReference type="Pfam" id="PF00078">
    <property type="entry name" value="RVT_1"/>
    <property type="match status" value="1"/>
</dbReference>
<evidence type="ECO:0000313" key="2">
    <source>
        <dbReference type="EMBL" id="KAF0744900.1"/>
    </source>
</evidence>
<keyword evidence="3" id="KW-1185">Reference proteome</keyword>
<reference evidence="2 3" key="1">
    <citation type="submission" date="2019-08" db="EMBL/GenBank/DDBJ databases">
        <title>Whole genome of Aphis craccivora.</title>
        <authorList>
            <person name="Voronova N.V."/>
            <person name="Shulinski R.S."/>
            <person name="Bandarenka Y.V."/>
            <person name="Zhorov D.G."/>
            <person name="Warner D."/>
        </authorList>
    </citation>
    <scope>NUCLEOTIDE SEQUENCE [LARGE SCALE GENOMIC DNA]</scope>
    <source>
        <strain evidence="2">180601</strain>
        <tissue evidence="2">Whole Body</tissue>
    </source>
</reference>
<accession>A0A6G0XWH5</accession>
<gene>
    <name evidence="2" type="ORF">FWK35_00012459</name>
</gene>
<evidence type="ECO:0000313" key="3">
    <source>
        <dbReference type="Proteomes" id="UP000478052"/>
    </source>
</evidence>
<feature type="non-terminal residue" evidence="2">
    <location>
        <position position="1"/>
    </location>
</feature>
<evidence type="ECO:0000259" key="1">
    <source>
        <dbReference type="PROSITE" id="PS50878"/>
    </source>
</evidence>
<dbReference type="OrthoDB" id="6630580at2759"/>
<name>A0A6G0XWH5_APHCR</name>
<dbReference type="GO" id="GO:0003964">
    <property type="term" value="F:RNA-directed DNA polymerase activity"/>
    <property type="evidence" value="ECO:0007669"/>
    <property type="project" value="UniProtKB-KW"/>
</dbReference>
<protein>
    <submittedName>
        <fullName evidence="2">Reverse transcriptase domain-containing protein</fullName>
    </submittedName>
</protein>
<dbReference type="InterPro" id="IPR000477">
    <property type="entry name" value="RT_dom"/>
</dbReference>
<comment type="caution">
    <text evidence="2">The sequence shown here is derived from an EMBL/GenBank/DDBJ whole genome shotgun (WGS) entry which is preliminary data.</text>
</comment>
<sequence length="144" mass="16542">LYTSVTLLITPCDKLILVFLLNKNGDKQKCRNYRPILILNLPNALPKYLKKCLIEIFLDLKKSFHFVDPKLLIKRLEMCGTSGKALDLLTFFLTNRSNVVEIDNVVTKHEVPQGIVLGPVWFIIYVNSLLNHKINGSYILYAYC</sequence>
<dbReference type="EMBL" id="VUJU01007494">
    <property type="protein sequence ID" value="KAF0744900.1"/>
    <property type="molecule type" value="Genomic_DNA"/>
</dbReference>
<keyword evidence="2" id="KW-0695">RNA-directed DNA polymerase</keyword>
<keyword evidence="2" id="KW-0548">Nucleotidyltransferase</keyword>
<dbReference type="PROSITE" id="PS50878">
    <property type="entry name" value="RT_POL"/>
    <property type="match status" value="1"/>
</dbReference>
<dbReference type="Proteomes" id="UP000478052">
    <property type="component" value="Unassembled WGS sequence"/>
</dbReference>
<organism evidence="2 3">
    <name type="scientific">Aphis craccivora</name>
    <name type="common">Cowpea aphid</name>
    <dbReference type="NCBI Taxonomy" id="307492"/>
    <lineage>
        <taxon>Eukaryota</taxon>
        <taxon>Metazoa</taxon>
        <taxon>Ecdysozoa</taxon>
        <taxon>Arthropoda</taxon>
        <taxon>Hexapoda</taxon>
        <taxon>Insecta</taxon>
        <taxon>Pterygota</taxon>
        <taxon>Neoptera</taxon>
        <taxon>Paraneoptera</taxon>
        <taxon>Hemiptera</taxon>
        <taxon>Sternorrhyncha</taxon>
        <taxon>Aphidomorpha</taxon>
        <taxon>Aphidoidea</taxon>
        <taxon>Aphididae</taxon>
        <taxon>Aphidini</taxon>
        <taxon>Aphis</taxon>
        <taxon>Aphis</taxon>
    </lineage>
</organism>
<feature type="domain" description="Reverse transcriptase" evidence="1">
    <location>
        <begin position="1"/>
        <end position="144"/>
    </location>
</feature>
<dbReference type="AlphaFoldDB" id="A0A6G0XWH5"/>
<keyword evidence="2" id="KW-0808">Transferase</keyword>
<proteinExistence type="predicted"/>
<dbReference type="PANTHER" id="PTHR33332">
    <property type="entry name" value="REVERSE TRANSCRIPTASE DOMAIN-CONTAINING PROTEIN"/>
    <property type="match status" value="1"/>
</dbReference>